<keyword evidence="3" id="KW-1185">Reference proteome</keyword>
<protein>
    <recommendedName>
        <fullName evidence="4">Intermembrane phospholipid transport system permease protein MlaE</fullName>
    </recommendedName>
</protein>
<gene>
    <name evidence="2" type="ORF">BN874_1510019</name>
</gene>
<comment type="caution">
    <text evidence="2">The sequence shown here is derived from an EMBL/GenBank/DDBJ whole genome shotgun (WGS) entry which is preliminary data.</text>
</comment>
<feature type="transmembrane region" description="Helical" evidence="1">
    <location>
        <begin position="355"/>
        <end position="375"/>
    </location>
</feature>
<keyword evidence="1" id="KW-1003">Cell membrane</keyword>
<reference evidence="2 3" key="1">
    <citation type="journal article" date="2014" name="ISME J.">
        <title>Candidatus Competibacter-lineage genomes retrieved from metagenomes reveal functional metabolic diversity.</title>
        <authorList>
            <person name="McIlroy S.J."/>
            <person name="Albertsen M."/>
            <person name="Andresen E.K."/>
            <person name="Saunders A.M."/>
            <person name="Kristiansen R."/>
            <person name="Stokholm-Bjerregaard M."/>
            <person name="Nielsen K.L."/>
            <person name="Nielsen P.H."/>
        </authorList>
    </citation>
    <scope>NUCLEOTIDE SEQUENCE [LARGE SCALE GENOMIC DNA]</scope>
    <source>
        <strain evidence="2 3">Run_B_J11</strain>
    </source>
</reference>
<name>A0A7U7G9N7_9GAMM</name>
<accession>A0A7U7G9N7</accession>
<dbReference type="NCBIfam" id="TIGR00056">
    <property type="entry name" value="MlaE family lipid ABC transporter permease subunit"/>
    <property type="match status" value="1"/>
</dbReference>
<dbReference type="InterPro" id="IPR030802">
    <property type="entry name" value="Permease_MalE"/>
</dbReference>
<proteinExistence type="inferred from homology"/>
<dbReference type="Proteomes" id="UP000019184">
    <property type="component" value="Unassembled WGS sequence"/>
</dbReference>
<evidence type="ECO:0000256" key="1">
    <source>
        <dbReference type="RuleBase" id="RU362044"/>
    </source>
</evidence>
<dbReference type="PANTHER" id="PTHR30188:SF3">
    <property type="entry name" value="ABC TRANSPORTER PERMEASE"/>
    <property type="match status" value="1"/>
</dbReference>
<feature type="transmembrane region" description="Helical" evidence="1">
    <location>
        <begin position="121"/>
        <end position="143"/>
    </location>
</feature>
<dbReference type="PANTHER" id="PTHR30188">
    <property type="entry name" value="ABC TRANSPORTER PERMEASE PROTEIN-RELATED"/>
    <property type="match status" value="1"/>
</dbReference>
<evidence type="ECO:0008006" key="4">
    <source>
        <dbReference type="Google" id="ProtNLM"/>
    </source>
</evidence>
<feature type="transmembrane region" description="Helical" evidence="1">
    <location>
        <begin position="261"/>
        <end position="291"/>
    </location>
</feature>
<dbReference type="AlphaFoldDB" id="A0A7U7G9N7"/>
<feature type="transmembrane region" description="Helical" evidence="1">
    <location>
        <begin position="164"/>
        <end position="185"/>
    </location>
</feature>
<comment type="similarity">
    <text evidence="1">Belongs to the MlaE permease family.</text>
</comment>
<feature type="transmembrane region" description="Helical" evidence="1">
    <location>
        <begin position="191"/>
        <end position="209"/>
    </location>
</feature>
<sequence>MTLNVPVAAIIRQESGIWRCEGYWTLDGIETLDRPLSGIRWPAGVVQLDGSGIQAIDTTGALCLLSLVADLERDSRQVHRIQFREEHLALLDLVQERRASAGVLPPPPPRQSGLERLGRSVAFHLSGALGFLAFIGEAAVALGRLMLHPGRFRWRALFGNIETAGVNALPIIALLSFMMGIVIAYQGGQQLKAYGANIFIVELVSLTMLRELAPLITAIIVAGRTGSSYTAQIGTMQVTEEVDALRTIGIPPMDLLVLPKLLALIIALPLLTVFADALSVFGGMVMARALLEVSFSDFLDRFPQVVTPTSFLLGVGKAPVFAAIIALVGCYQGFQVRGGADSVGRQTTVSVVQSIFLVIAADAVFSVILGSVGLWR</sequence>
<keyword evidence="1" id="KW-1133">Transmembrane helix</keyword>
<feature type="transmembrane region" description="Helical" evidence="1">
    <location>
        <begin position="311"/>
        <end position="334"/>
    </location>
</feature>
<evidence type="ECO:0000313" key="3">
    <source>
        <dbReference type="Proteomes" id="UP000019184"/>
    </source>
</evidence>
<dbReference type="RefSeq" id="WP_051497437.1">
    <property type="nucleotide sequence ID" value="NZ_CBTK010000059.1"/>
</dbReference>
<comment type="subcellular location">
    <subcellularLocation>
        <location evidence="1">Cell inner membrane</location>
        <topology evidence="1">Multi-pass membrane protein</topology>
    </subcellularLocation>
</comment>
<dbReference type="InterPro" id="IPR003453">
    <property type="entry name" value="ABC_MlaE_roteobac"/>
</dbReference>
<keyword evidence="1" id="KW-0812">Transmembrane</keyword>
<dbReference type="Pfam" id="PF02405">
    <property type="entry name" value="MlaE"/>
    <property type="match status" value="1"/>
</dbReference>
<dbReference type="EMBL" id="CBTK010000059">
    <property type="protein sequence ID" value="CDH44121.1"/>
    <property type="molecule type" value="Genomic_DNA"/>
</dbReference>
<dbReference type="GO" id="GO:0005548">
    <property type="term" value="F:phospholipid transporter activity"/>
    <property type="evidence" value="ECO:0007669"/>
    <property type="project" value="TreeGrafter"/>
</dbReference>
<dbReference type="OrthoDB" id="9810518at2"/>
<dbReference type="GO" id="GO:0043190">
    <property type="term" value="C:ATP-binding cassette (ABC) transporter complex"/>
    <property type="evidence" value="ECO:0007669"/>
    <property type="project" value="InterPro"/>
</dbReference>
<keyword evidence="1" id="KW-0997">Cell inner membrane</keyword>
<keyword evidence="1" id="KW-0472">Membrane</keyword>
<evidence type="ECO:0000313" key="2">
    <source>
        <dbReference type="EMBL" id="CDH44121.1"/>
    </source>
</evidence>
<organism evidence="2 3">
    <name type="scientific">Candidatus Contendobacter odensis Run_B_J11</name>
    <dbReference type="NCBI Taxonomy" id="1400861"/>
    <lineage>
        <taxon>Bacteria</taxon>
        <taxon>Pseudomonadati</taxon>
        <taxon>Pseudomonadota</taxon>
        <taxon>Gammaproteobacteria</taxon>
        <taxon>Candidatus Competibacteraceae</taxon>
        <taxon>Candidatus Contendibacter</taxon>
    </lineage>
</organism>